<dbReference type="InterPro" id="IPR014408">
    <property type="entry name" value="dGMP_Pdiesterase_EAL/HD-GYP"/>
</dbReference>
<dbReference type="PANTHER" id="PTHR33525:SF4">
    <property type="entry name" value="CYCLIC DI-GMP PHOSPHODIESTERASE CDGJ"/>
    <property type="match status" value="1"/>
</dbReference>
<evidence type="ECO:0008006" key="4">
    <source>
        <dbReference type="Google" id="ProtNLM"/>
    </source>
</evidence>
<dbReference type="InterPro" id="IPR001633">
    <property type="entry name" value="EAL_dom"/>
</dbReference>
<dbReference type="EMBL" id="LAZR01004464">
    <property type="protein sequence ID" value="KKN08375.1"/>
    <property type="molecule type" value="Genomic_DNA"/>
</dbReference>
<dbReference type="Gene3D" id="1.10.3210.10">
    <property type="entry name" value="Hypothetical protein af1432"/>
    <property type="match status" value="1"/>
</dbReference>
<evidence type="ECO:0000259" key="1">
    <source>
        <dbReference type="PROSITE" id="PS50883"/>
    </source>
</evidence>
<reference evidence="3" key="1">
    <citation type="journal article" date="2015" name="Nature">
        <title>Complex archaea that bridge the gap between prokaryotes and eukaryotes.</title>
        <authorList>
            <person name="Spang A."/>
            <person name="Saw J.H."/>
            <person name="Jorgensen S.L."/>
            <person name="Zaremba-Niedzwiedzka K."/>
            <person name="Martijn J."/>
            <person name="Lind A.E."/>
            <person name="van Eijk R."/>
            <person name="Schleper C."/>
            <person name="Guy L."/>
            <person name="Ettema T.J."/>
        </authorList>
    </citation>
    <scope>NUCLEOTIDE SEQUENCE</scope>
</reference>
<dbReference type="PROSITE" id="PS51833">
    <property type="entry name" value="HDOD"/>
    <property type="match status" value="1"/>
</dbReference>
<protein>
    <recommendedName>
        <fullName evidence="4">HDOD domain-containing protein</fullName>
    </recommendedName>
</protein>
<comment type="caution">
    <text evidence="3">The sequence shown here is derived from an EMBL/GenBank/DDBJ whole genome shotgun (WGS) entry which is preliminary data.</text>
</comment>
<proteinExistence type="predicted"/>
<evidence type="ECO:0000259" key="2">
    <source>
        <dbReference type="PROSITE" id="PS51833"/>
    </source>
</evidence>
<feature type="domain" description="HDOD" evidence="2">
    <location>
        <begin position="212"/>
        <end position="398"/>
    </location>
</feature>
<dbReference type="Pfam" id="PF08668">
    <property type="entry name" value="HDOD"/>
    <property type="match status" value="1"/>
</dbReference>
<dbReference type="Gene3D" id="3.20.20.450">
    <property type="entry name" value="EAL domain"/>
    <property type="match status" value="1"/>
</dbReference>
<gene>
    <name evidence="3" type="ORF">LCGC14_1057270</name>
</gene>
<dbReference type="SUPFAM" id="SSF141868">
    <property type="entry name" value="EAL domain-like"/>
    <property type="match status" value="1"/>
</dbReference>
<dbReference type="SMART" id="SM00052">
    <property type="entry name" value="EAL"/>
    <property type="match status" value="1"/>
</dbReference>
<feature type="domain" description="EAL" evidence="1">
    <location>
        <begin position="1"/>
        <end position="218"/>
    </location>
</feature>
<dbReference type="PROSITE" id="PS50883">
    <property type="entry name" value="EAL"/>
    <property type="match status" value="1"/>
</dbReference>
<dbReference type="Pfam" id="PF00563">
    <property type="entry name" value="EAL"/>
    <property type="match status" value="1"/>
</dbReference>
<organism evidence="3">
    <name type="scientific">marine sediment metagenome</name>
    <dbReference type="NCBI Taxonomy" id="412755"/>
    <lineage>
        <taxon>unclassified sequences</taxon>
        <taxon>metagenomes</taxon>
        <taxon>ecological metagenomes</taxon>
    </lineage>
</organism>
<dbReference type="AlphaFoldDB" id="A0A0F9MM87"/>
<accession>A0A0F9MM87</accession>
<dbReference type="InterPro" id="IPR013976">
    <property type="entry name" value="HDOD"/>
</dbReference>
<name>A0A0F9MM87_9ZZZZ</name>
<dbReference type="InterPro" id="IPR052340">
    <property type="entry name" value="RNase_Y/CdgJ"/>
</dbReference>
<sequence length="421" mass="47464">MKLNNIPDEVQKITQFVARQPIFDIDQNVFSYELLYRDSANNAFPVGTSDVHATSRLFFNALMLVGLDRLTAHHLAFINLSSETILDNFPKLLLPENSVIEIVERTGNIPAVAERVQELKKEGYVFALDDYDGDPKWEPLLAHVDYIKIEIDDPVIKTNMRIKKIKRANPHAKIIVERIETHEQFNVLKLAGCDLFQGFFFSRPEMITYKGVEPSKLTVFDLLRFTAKDTLCFKEVHQRVARDVAITARVLKLANARSGKANLVITSISQAVIYLGEDTIRQFVRVLAISELGVEKPTELTKLALTRAQFMSLILEQNNSDLTEQGYLVGLFSVLDAILDADLKDIVNEFTLDAAISDALLLEKGILGECLSLIKEFEVDNLDKAMIQLAKINPDLHVGHMFNFLLDAVLYSDDIIEAIAE</sequence>
<dbReference type="InterPro" id="IPR035919">
    <property type="entry name" value="EAL_sf"/>
</dbReference>
<dbReference type="SUPFAM" id="SSF109604">
    <property type="entry name" value="HD-domain/PDEase-like"/>
    <property type="match status" value="1"/>
</dbReference>
<dbReference type="PANTHER" id="PTHR33525">
    <property type="match status" value="1"/>
</dbReference>
<dbReference type="PIRSF" id="PIRSF003180">
    <property type="entry name" value="DiGMPpdiest_YuxH"/>
    <property type="match status" value="1"/>
</dbReference>
<evidence type="ECO:0000313" key="3">
    <source>
        <dbReference type="EMBL" id="KKN08375.1"/>
    </source>
</evidence>